<protein>
    <submittedName>
        <fullName evidence="1">Uncharacterized protein</fullName>
    </submittedName>
</protein>
<comment type="caution">
    <text evidence="1">The sequence shown here is derived from an EMBL/GenBank/DDBJ whole genome shotgun (WGS) entry which is preliminary data.</text>
</comment>
<evidence type="ECO:0000313" key="2">
    <source>
        <dbReference type="Proteomes" id="UP000177905"/>
    </source>
</evidence>
<sequence>MLFKKIISFNIEKTEERLTAKSLDPLIEKLKNVDSSSEAISEFISLMKKTGFPFTISHIKSGIMSGALMRFLQTLSTSLKEKDKKTIIPLIQTSKIVEDETGLSTNQAREIGRQIVNRVTQIVRSGENLSPFTISLIFIPTLEALSMVRNSLPEPFKIIEMTTDSGRCRLTVKPNY</sequence>
<name>A0A1F4S3J8_UNCSA</name>
<dbReference type="Proteomes" id="UP000177905">
    <property type="component" value="Unassembled WGS sequence"/>
</dbReference>
<reference evidence="1 2" key="1">
    <citation type="journal article" date="2016" name="Nat. Commun.">
        <title>Thousands of microbial genomes shed light on interconnected biogeochemical processes in an aquifer system.</title>
        <authorList>
            <person name="Anantharaman K."/>
            <person name="Brown C.T."/>
            <person name="Hug L.A."/>
            <person name="Sharon I."/>
            <person name="Castelle C.J."/>
            <person name="Probst A.J."/>
            <person name="Thomas B.C."/>
            <person name="Singh A."/>
            <person name="Wilkins M.J."/>
            <person name="Karaoz U."/>
            <person name="Brodie E.L."/>
            <person name="Williams K.H."/>
            <person name="Hubbard S.S."/>
            <person name="Banfield J.F."/>
        </authorList>
    </citation>
    <scope>NUCLEOTIDE SEQUENCE [LARGE SCALE GENOMIC DNA]</scope>
</reference>
<organism evidence="1 2">
    <name type="scientific">candidate division WOR-1 bacterium RIFOXYB2_FULL_36_35</name>
    <dbReference type="NCBI Taxonomy" id="1802578"/>
    <lineage>
        <taxon>Bacteria</taxon>
        <taxon>Bacillati</taxon>
        <taxon>Saganbacteria</taxon>
    </lineage>
</organism>
<proteinExistence type="predicted"/>
<gene>
    <name evidence="1" type="ORF">A2290_01630</name>
</gene>
<dbReference type="EMBL" id="MEUA01000027">
    <property type="protein sequence ID" value="OGC15008.1"/>
    <property type="molecule type" value="Genomic_DNA"/>
</dbReference>
<accession>A0A1F4S3J8</accession>
<evidence type="ECO:0000313" key="1">
    <source>
        <dbReference type="EMBL" id="OGC15008.1"/>
    </source>
</evidence>
<dbReference type="AlphaFoldDB" id="A0A1F4S3J8"/>